<accession>A0A813E4V0</accession>
<comment type="caution">
    <text evidence="3">The sequence shown here is derived from an EMBL/GenBank/DDBJ whole genome shotgun (WGS) entry which is preliminary data.</text>
</comment>
<evidence type="ECO:0000313" key="4">
    <source>
        <dbReference type="Proteomes" id="UP000654075"/>
    </source>
</evidence>
<reference evidence="3" key="1">
    <citation type="submission" date="2021-02" db="EMBL/GenBank/DDBJ databases">
        <authorList>
            <person name="Dougan E. K."/>
            <person name="Rhodes N."/>
            <person name="Thang M."/>
            <person name="Chan C."/>
        </authorList>
    </citation>
    <scope>NUCLEOTIDE SEQUENCE</scope>
</reference>
<feature type="compositionally biased region" description="Acidic residues" evidence="1">
    <location>
        <begin position="319"/>
        <end position="331"/>
    </location>
</feature>
<gene>
    <name evidence="3" type="ORF">PGLA1383_LOCUS13961</name>
</gene>
<feature type="non-terminal residue" evidence="3">
    <location>
        <position position="1"/>
    </location>
</feature>
<organism evidence="3 4">
    <name type="scientific">Polarella glacialis</name>
    <name type="common">Dinoflagellate</name>
    <dbReference type="NCBI Taxonomy" id="89957"/>
    <lineage>
        <taxon>Eukaryota</taxon>
        <taxon>Sar</taxon>
        <taxon>Alveolata</taxon>
        <taxon>Dinophyceae</taxon>
        <taxon>Suessiales</taxon>
        <taxon>Suessiaceae</taxon>
        <taxon>Polarella</taxon>
    </lineage>
</organism>
<dbReference type="PROSITE" id="PS50222">
    <property type="entry name" value="EF_HAND_2"/>
    <property type="match status" value="1"/>
</dbReference>
<feature type="compositionally biased region" description="Low complexity" evidence="1">
    <location>
        <begin position="36"/>
        <end position="74"/>
    </location>
</feature>
<dbReference type="Proteomes" id="UP000654075">
    <property type="component" value="Unassembled WGS sequence"/>
</dbReference>
<evidence type="ECO:0000259" key="2">
    <source>
        <dbReference type="PROSITE" id="PS50222"/>
    </source>
</evidence>
<evidence type="ECO:0000256" key="1">
    <source>
        <dbReference type="SAM" id="MobiDB-lite"/>
    </source>
</evidence>
<feature type="region of interest" description="Disordered" evidence="1">
    <location>
        <begin position="350"/>
        <end position="370"/>
    </location>
</feature>
<feature type="region of interest" description="Disordered" evidence="1">
    <location>
        <begin position="305"/>
        <end position="338"/>
    </location>
</feature>
<proteinExistence type="predicted"/>
<feature type="region of interest" description="Disordered" evidence="1">
    <location>
        <begin position="1"/>
        <end position="81"/>
    </location>
</feature>
<dbReference type="EMBL" id="CAJNNV010007851">
    <property type="protein sequence ID" value="CAE8595450.1"/>
    <property type="molecule type" value="Genomic_DNA"/>
</dbReference>
<evidence type="ECO:0000313" key="3">
    <source>
        <dbReference type="EMBL" id="CAE8595450.1"/>
    </source>
</evidence>
<dbReference type="InterPro" id="IPR002048">
    <property type="entry name" value="EF_hand_dom"/>
</dbReference>
<keyword evidence="4" id="KW-1185">Reference proteome</keyword>
<name>A0A813E4V0_POLGL</name>
<feature type="compositionally biased region" description="Polar residues" evidence="1">
    <location>
        <begin position="307"/>
        <end position="316"/>
    </location>
</feature>
<protein>
    <recommendedName>
        <fullName evidence="2">EF-hand domain-containing protein</fullName>
    </recommendedName>
</protein>
<sequence length="462" mass="51783">GKLDPRDSRLLSMILQPEDLLLGPATGHQRSRKQSTQRQQQTTTQRQQPQQQQQHQQQQQQRQQQHQQQHQQQQPWGSAASKPFAATFSGKFVETKSRNKGGVVPSLKTCWPGLGEALEEMGRTLALPQLASSTGASWNKVASSTGASWKDEFEFRSSGTAMMDFQGLLPTPSYSSTAPVLFREAARTPRQSTAYSTVPPLPNWLRREMGKAASTLRISAQQQSTSSLASSVGSDVSHISHELKGFPELNPSQLQYLLKQYPAGVPAPVERLRQHSSELKKAQVMQAEERGARLAKRLASRWKEQEVSTSLQQQGQEAAADEVPAEGTPEEVEARWLRPGHTLLDDAASEHLSENEPDEPNASPNREKRLSRSVILQTNCLSKTVQSLKKHVRHSNSLQQRLTIVNNLRKRKMEDLIEEPFQVHRPPPEEPTGDPEVDVILKAFKRYDEDKSGLLDMKETKL</sequence>
<feature type="domain" description="EF-hand" evidence="2">
    <location>
        <begin position="435"/>
        <end position="462"/>
    </location>
</feature>
<dbReference type="AlphaFoldDB" id="A0A813E4V0"/>
<dbReference type="GO" id="GO:0005509">
    <property type="term" value="F:calcium ion binding"/>
    <property type="evidence" value="ECO:0007669"/>
    <property type="project" value="InterPro"/>
</dbReference>